<dbReference type="InterPro" id="IPR052404">
    <property type="entry name" value="SPP1-like_terminase"/>
</dbReference>
<feature type="region of interest" description="Disordered" evidence="3">
    <location>
        <begin position="1"/>
        <end position="29"/>
    </location>
</feature>
<dbReference type="Gene3D" id="1.10.10.1400">
    <property type="entry name" value="Terminase, small subunit, N-terminal DNA-binding domain, HTH motif"/>
    <property type="match status" value="1"/>
</dbReference>
<reference evidence="4 5" key="1">
    <citation type="submission" date="2020-07" db="EMBL/GenBank/DDBJ databases">
        <title>Ralstonia phages.</title>
        <authorList>
            <person name="Trotereau A."/>
            <person name="Boyer C."/>
            <person name="Torres-Barcelo C."/>
        </authorList>
    </citation>
    <scope>NUCLEOTIDE SEQUENCE [LARGE SCALE GENOMIC DNA]</scope>
</reference>
<evidence type="ECO:0000256" key="3">
    <source>
        <dbReference type="SAM" id="MobiDB-lite"/>
    </source>
</evidence>
<evidence type="ECO:0008006" key="6">
    <source>
        <dbReference type="Google" id="ProtNLM"/>
    </source>
</evidence>
<sequence>MPQGASTKKKPARKAKAKAAPAADAPLSPRQERFVDEYMVDFNGTQAAIRAGYAKSGADVQAVRLLRNASVIKAIQERRDRVATKFELTRERLMEEYCKLAFSDPRKFFREDGTLKTIPELDDETAAALAHFEVTQQQTVDFDESGEATPAPTITSKVKWTDKRAALDSIARVMGWNQDKVKLQGDADNPLTMLLKQVSGTAFVPQGEGQPED</sequence>
<dbReference type="GO" id="GO:0051276">
    <property type="term" value="P:chromosome organization"/>
    <property type="evidence" value="ECO:0007669"/>
    <property type="project" value="InterPro"/>
</dbReference>
<dbReference type="Pfam" id="PF03592">
    <property type="entry name" value="Terminase_2"/>
    <property type="match status" value="1"/>
</dbReference>
<dbReference type="PANTHER" id="PTHR41328">
    <property type="entry name" value="TERMINASE SMALL SUBUNIT-RELATED"/>
    <property type="match status" value="1"/>
</dbReference>
<dbReference type="InterPro" id="IPR038713">
    <property type="entry name" value="Terminase_Gp1_N_sf"/>
</dbReference>
<evidence type="ECO:0000256" key="2">
    <source>
        <dbReference type="ARBA" id="ARBA00023219"/>
    </source>
</evidence>
<accession>A0A7G5B941</accession>
<proteinExistence type="predicted"/>
<evidence type="ECO:0000256" key="1">
    <source>
        <dbReference type="ARBA" id="ARBA00022612"/>
    </source>
</evidence>
<protein>
    <recommendedName>
        <fullName evidence="6">Terminase small subunit</fullName>
    </recommendedName>
</protein>
<organism evidence="4 5">
    <name type="scientific">Ralstonia phage Darius</name>
    <dbReference type="NCBI Taxonomy" id="2759722"/>
    <lineage>
        <taxon>Viruses</taxon>
        <taxon>Duplodnaviria</taxon>
        <taxon>Heunggongvirae</taxon>
        <taxon>Uroviricota</taxon>
        <taxon>Caudoviricetes</taxon>
        <taxon>Gervaisevirus</taxon>
        <taxon>Gervaisevirus gervaise</taxon>
    </lineage>
</organism>
<dbReference type="EMBL" id="MT740732">
    <property type="protein sequence ID" value="QMV32814.1"/>
    <property type="molecule type" value="Genomic_DNA"/>
</dbReference>
<keyword evidence="2" id="KW-0231">Viral genome packaging</keyword>
<dbReference type="Proteomes" id="UP000515487">
    <property type="component" value="Segment"/>
</dbReference>
<name>A0A7G5B941_9CAUD</name>
<keyword evidence="1" id="KW-1188">Viral release from host cell</keyword>
<feature type="compositionally biased region" description="Basic residues" evidence="3">
    <location>
        <begin position="7"/>
        <end position="17"/>
    </location>
</feature>
<evidence type="ECO:0000313" key="5">
    <source>
        <dbReference type="Proteomes" id="UP000515487"/>
    </source>
</evidence>
<gene>
    <name evidence="4" type="ORF">2A_00062</name>
</gene>
<evidence type="ECO:0000313" key="4">
    <source>
        <dbReference type="EMBL" id="QMV32814.1"/>
    </source>
</evidence>
<dbReference type="PANTHER" id="PTHR41328:SF2">
    <property type="entry name" value="TERMINASE SMALL SUBUNIT"/>
    <property type="match status" value="1"/>
</dbReference>
<dbReference type="InterPro" id="IPR005335">
    <property type="entry name" value="Terminase_ssu"/>
</dbReference>